<dbReference type="GO" id="GO:0010564">
    <property type="term" value="P:regulation of cell cycle process"/>
    <property type="evidence" value="ECO:0007669"/>
    <property type="project" value="TreeGrafter"/>
</dbReference>
<keyword evidence="1" id="KW-0175">Coiled coil</keyword>
<sequence length="500" mass="54426">MSGGSKSGSDGSRRASSGMMGGSSDRSRGSDDESRGAGVQRRGSLHQALLPRGGYHGSTASTLTLPQPREPSVTVTGRSSSPSDTPFEKGNAAVASGVKSASGATAARFILPDSTPSLSAESSTPAAAAAYDVRDTAEYRAAWDLELWKAVQADRFRKALEKQRSAALADLKRLVKRREKEARVELQQRTTAVALREKAVQAEEARLAERQQRVADMEKDLRRMRQQLLDAQQRVEDEVRAQVRLANDTIAHRARLLEERVKGAEAQARRADERQRQAQQEYVSLYEAFSRYRTQQLTSAHSVSGGGTCATAGGETASAALQMEQLRVQWEAEHQLKLDRQAQQHAADMAAAQQRCRDLEEQNRRLAAALARRREQLRRHAEDALQPSPPTSAPQRWPPQAVCEGREGLVGSGAAASPFSTPSPTVGASTTAALPSLHNTAVLCDFVERASRELHRLETERSSLVEGSSGALRETDIVIVRIDARIRELREQLSAVTSAA</sequence>
<feature type="compositionally biased region" description="Basic and acidic residues" evidence="2">
    <location>
        <begin position="372"/>
        <end position="383"/>
    </location>
</feature>
<proteinExistence type="predicted"/>
<reference evidence="4" key="1">
    <citation type="journal article" date="2021" name="Microbiol. Resour. Announc.">
        <title>LGAAP: Leishmaniinae Genome Assembly and Annotation Pipeline.</title>
        <authorList>
            <person name="Almutairi H."/>
            <person name="Urbaniak M.D."/>
            <person name="Bates M.D."/>
            <person name="Jariyapan N."/>
            <person name="Kwakye-Nuako G."/>
            <person name="Thomaz-Soccol V."/>
            <person name="Al-Salem W.S."/>
            <person name="Dillon R.J."/>
            <person name="Bates P.A."/>
            <person name="Gatherer D."/>
        </authorList>
    </citation>
    <scope>NUCLEOTIDE SEQUENCE [LARGE SCALE GENOMIC DNA]</scope>
</reference>
<keyword evidence="4" id="KW-1185">Reference proteome</keyword>
<feature type="compositionally biased region" description="Basic and acidic residues" evidence="2">
    <location>
        <begin position="25"/>
        <end position="35"/>
    </location>
</feature>
<evidence type="ECO:0000256" key="2">
    <source>
        <dbReference type="SAM" id="MobiDB-lite"/>
    </source>
</evidence>
<organism evidence="3 4">
    <name type="scientific">Leishmania orientalis</name>
    <dbReference type="NCBI Taxonomy" id="2249476"/>
    <lineage>
        <taxon>Eukaryota</taxon>
        <taxon>Discoba</taxon>
        <taxon>Euglenozoa</taxon>
        <taxon>Kinetoplastea</taxon>
        <taxon>Metakinetoplastina</taxon>
        <taxon>Trypanosomatida</taxon>
        <taxon>Trypanosomatidae</taxon>
        <taxon>Leishmaniinae</taxon>
        <taxon>Leishmania</taxon>
    </lineage>
</organism>
<feature type="region of interest" description="Disordered" evidence="2">
    <location>
        <begin position="372"/>
        <end position="399"/>
    </location>
</feature>
<dbReference type="PANTHER" id="PTHR21574:SF0">
    <property type="entry name" value="CENTROSOMAL PROTEIN OF 120 KDA"/>
    <property type="match status" value="1"/>
</dbReference>
<feature type="coiled-coil region" evidence="1">
    <location>
        <begin position="157"/>
        <end position="281"/>
    </location>
</feature>
<feature type="region of interest" description="Disordered" evidence="2">
    <location>
        <begin position="1"/>
        <end position="92"/>
    </location>
</feature>
<accession>A0A836HCU3</accession>
<protein>
    <submittedName>
        <fullName evidence="3">Uncharacterized protein</fullName>
    </submittedName>
</protein>
<feature type="compositionally biased region" description="Low complexity" evidence="2">
    <location>
        <begin position="7"/>
        <end position="24"/>
    </location>
</feature>
<name>A0A836HCU3_9TRYP</name>
<feature type="compositionally biased region" description="Polar residues" evidence="2">
    <location>
        <begin position="73"/>
        <end position="84"/>
    </location>
</feature>
<dbReference type="AlphaFoldDB" id="A0A836HCU3"/>
<dbReference type="Proteomes" id="UP000674143">
    <property type="component" value="Unassembled WGS sequence"/>
</dbReference>
<dbReference type="KEGG" id="loi:92362705"/>
<dbReference type="GeneID" id="92362705"/>
<gene>
    <name evidence="3" type="ORF">LSCM4_06860</name>
</gene>
<dbReference type="InterPro" id="IPR039893">
    <property type="entry name" value="CEP120-like"/>
</dbReference>
<dbReference type="GO" id="GO:0005815">
    <property type="term" value="C:microtubule organizing center"/>
    <property type="evidence" value="ECO:0007669"/>
    <property type="project" value="TreeGrafter"/>
</dbReference>
<dbReference type="PANTHER" id="PTHR21574">
    <property type="entry name" value="CENTROSOMAL PROTEIN OF 120 KDA"/>
    <property type="match status" value="1"/>
</dbReference>
<evidence type="ECO:0000313" key="3">
    <source>
        <dbReference type="EMBL" id="KAG5481785.1"/>
    </source>
</evidence>
<dbReference type="RefSeq" id="XP_067064145.1">
    <property type="nucleotide sequence ID" value="XM_067208771.1"/>
</dbReference>
<evidence type="ECO:0000256" key="1">
    <source>
        <dbReference type="SAM" id="Coils"/>
    </source>
</evidence>
<dbReference type="EMBL" id="JAFHLR010000017">
    <property type="protein sequence ID" value="KAG5481785.1"/>
    <property type="molecule type" value="Genomic_DNA"/>
</dbReference>
<evidence type="ECO:0000313" key="4">
    <source>
        <dbReference type="Proteomes" id="UP000674143"/>
    </source>
</evidence>
<reference evidence="4" key="2">
    <citation type="journal article" date="2021" name="Sci. Data">
        <title>Chromosome-scale genome sequencing, assembly and annotation of six genomes from subfamily Leishmaniinae.</title>
        <authorList>
            <person name="Almutairi H."/>
            <person name="Urbaniak M.D."/>
            <person name="Bates M.D."/>
            <person name="Jariyapan N."/>
            <person name="Kwakye-Nuako G."/>
            <person name="Thomaz Soccol V."/>
            <person name="Al-Salem W.S."/>
            <person name="Dillon R.J."/>
            <person name="Bates P.A."/>
            <person name="Gatherer D."/>
        </authorList>
    </citation>
    <scope>NUCLEOTIDE SEQUENCE [LARGE SCALE GENOMIC DNA]</scope>
</reference>
<dbReference type="SMR" id="A0A836HCU3"/>
<comment type="caution">
    <text evidence="3">The sequence shown here is derived from an EMBL/GenBank/DDBJ whole genome shotgun (WGS) entry which is preliminary data.</text>
</comment>